<gene>
    <name evidence="1" type="ORF">LARV_03166</name>
</gene>
<dbReference type="Gene3D" id="3.40.50.1000">
    <property type="entry name" value="HAD superfamily/HAD-like"/>
    <property type="match status" value="1"/>
</dbReference>
<accession>A0A0S7BJQ1</accession>
<name>A0A0S7BJQ1_9CHLR</name>
<proteinExistence type="predicted"/>
<dbReference type="RefSeq" id="WP_236709992.1">
    <property type="nucleotide sequence ID" value="NZ_DF967972.1"/>
</dbReference>
<dbReference type="InterPro" id="IPR023214">
    <property type="entry name" value="HAD_sf"/>
</dbReference>
<dbReference type="Pfam" id="PF08282">
    <property type="entry name" value="Hydrolase_3"/>
    <property type="match status" value="1"/>
</dbReference>
<evidence type="ECO:0000313" key="2">
    <source>
        <dbReference type="Proteomes" id="UP000055060"/>
    </source>
</evidence>
<protein>
    <submittedName>
        <fullName evidence="1">Soluble P-type ATPase</fullName>
    </submittedName>
</protein>
<dbReference type="Proteomes" id="UP000055060">
    <property type="component" value="Unassembled WGS sequence"/>
</dbReference>
<sequence>MYYNYAMIELNIPGRATLRLYHLVCDVNGTLALDGRLIDGLFRPLNALRDRLEVHLITADTHGGQAEIDHLLNLHAHRIQPGGEAAQKAEFMRSLGAETAVAIGQGANDAEMLKTAGLGIAILSREGCATETLSAADLVVPDIFTALELLEKPMRIVATLRK</sequence>
<dbReference type="InterPro" id="IPR036412">
    <property type="entry name" value="HAD-like_sf"/>
</dbReference>
<dbReference type="SUPFAM" id="SSF56784">
    <property type="entry name" value="HAD-like"/>
    <property type="match status" value="1"/>
</dbReference>
<keyword evidence="2" id="KW-1185">Reference proteome</keyword>
<evidence type="ECO:0000313" key="1">
    <source>
        <dbReference type="EMBL" id="GAP15380.1"/>
    </source>
</evidence>
<organism evidence="1">
    <name type="scientific">Longilinea arvoryzae</name>
    <dbReference type="NCBI Taxonomy" id="360412"/>
    <lineage>
        <taxon>Bacteria</taxon>
        <taxon>Bacillati</taxon>
        <taxon>Chloroflexota</taxon>
        <taxon>Anaerolineae</taxon>
        <taxon>Anaerolineales</taxon>
        <taxon>Anaerolineaceae</taxon>
        <taxon>Longilinea</taxon>
    </lineage>
</organism>
<dbReference type="AlphaFoldDB" id="A0A0S7BJQ1"/>
<dbReference type="STRING" id="360412.LARV_03166"/>
<dbReference type="EMBL" id="DF967972">
    <property type="protein sequence ID" value="GAP15380.1"/>
    <property type="molecule type" value="Genomic_DNA"/>
</dbReference>
<reference evidence="1" key="1">
    <citation type="submission" date="2015-07" db="EMBL/GenBank/DDBJ databases">
        <title>Draft Genome Sequences of Anaerolinea thermolimosa IMO-1, Bellilinea caldifistulae GOMI-1, Leptolinea tardivitalis YMTK-2, Levilinea saccharolytica KIBI-1,Longilinea arvoryzae KOME-1, Previously Described as Members of the Anaerolineaceae (Chloroflexi).</title>
        <authorList>
            <person name="Sekiguchi Y."/>
            <person name="Ohashi A."/>
            <person name="Matsuura N."/>
            <person name="Tourlousse M.D."/>
        </authorList>
    </citation>
    <scope>NUCLEOTIDE SEQUENCE [LARGE SCALE GENOMIC DNA]</scope>
    <source>
        <strain evidence="1">KOME-1</strain>
    </source>
</reference>